<dbReference type="AlphaFoldDB" id="A0A561QC58"/>
<dbReference type="InterPro" id="IPR036291">
    <property type="entry name" value="NAD(P)-bd_dom_sf"/>
</dbReference>
<keyword evidence="3 7" id="KW-0479">Metal-binding</keyword>
<evidence type="ECO:0000256" key="1">
    <source>
        <dbReference type="ARBA" id="ARBA00001947"/>
    </source>
</evidence>
<evidence type="ECO:0000256" key="5">
    <source>
        <dbReference type="ARBA" id="ARBA00023002"/>
    </source>
</evidence>
<dbReference type="Pfam" id="PF08240">
    <property type="entry name" value="ADH_N"/>
    <property type="match status" value="1"/>
</dbReference>
<dbReference type="PROSITE" id="PS00059">
    <property type="entry name" value="ADH_ZINC"/>
    <property type="match status" value="1"/>
</dbReference>
<keyword evidence="4 7" id="KW-0862">Zinc</keyword>
<dbReference type="SMART" id="SM00829">
    <property type="entry name" value="PKS_ER"/>
    <property type="match status" value="1"/>
</dbReference>
<dbReference type="InterPro" id="IPR013154">
    <property type="entry name" value="ADH-like_N"/>
</dbReference>
<dbReference type="EMBL" id="VIWP01000009">
    <property type="protein sequence ID" value="TWF47959.1"/>
    <property type="molecule type" value="Genomic_DNA"/>
</dbReference>
<dbReference type="Gene3D" id="3.90.180.10">
    <property type="entry name" value="Medium-chain alcohol dehydrogenases, catalytic domain"/>
    <property type="match status" value="1"/>
</dbReference>
<comment type="similarity">
    <text evidence="2 7">Belongs to the zinc-containing alcohol dehydrogenase family.</text>
</comment>
<gene>
    <name evidence="9" type="ORF">FHW37_10922</name>
</gene>
<reference evidence="9 10" key="1">
    <citation type="submission" date="2019-06" db="EMBL/GenBank/DDBJ databases">
        <title>Sorghum-associated microbial communities from plants grown in Nebraska, USA.</title>
        <authorList>
            <person name="Schachtman D."/>
        </authorList>
    </citation>
    <scope>NUCLEOTIDE SEQUENCE [LARGE SCALE GENOMIC DNA]</scope>
    <source>
        <strain evidence="9 10">1225</strain>
    </source>
</reference>
<dbReference type="Proteomes" id="UP000320653">
    <property type="component" value="Unassembled WGS sequence"/>
</dbReference>
<dbReference type="InterPro" id="IPR011032">
    <property type="entry name" value="GroES-like_sf"/>
</dbReference>
<evidence type="ECO:0000256" key="2">
    <source>
        <dbReference type="ARBA" id="ARBA00008072"/>
    </source>
</evidence>
<dbReference type="SUPFAM" id="SSF51735">
    <property type="entry name" value="NAD(P)-binding Rossmann-fold domains"/>
    <property type="match status" value="1"/>
</dbReference>
<evidence type="ECO:0000259" key="8">
    <source>
        <dbReference type="SMART" id="SM00829"/>
    </source>
</evidence>
<dbReference type="Gene3D" id="3.40.50.720">
    <property type="entry name" value="NAD(P)-binding Rossmann-like Domain"/>
    <property type="match status" value="1"/>
</dbReference>
<keyword evidence="5" id="KW-0560">Oxidoreductase</keyword>
<evidence type="ECO:0000313" key="9">
    <source>
        <dbReference type="EMBL" id="TWF47959.1"/>
    </source>
</evidence>
<dbReference type="PANTHER" id="PTHR42940:SF7">
    <property type="entry name" value="ALCOHOL DEHYDROGENASE-LIKE N-TERMINAL DOMAIN-CONTAINING PROTEIN"/>
    <property type="match status" value="1"/>
</dbReference>
<evidence type="ECO:0000313" key="10">
    <source>
        <dbReference type="Proteomes" id="UP000320653"/>
    </source>
</evidence>
<dbReference type="FunFam" id="3.40.50.720:FF:000039">
    <property type="entry name" value="Alcohol dehydrogenase AdhP"/>
    <property type="match status" value="1"/>
</dbReference>
<dbReference type="InterPro" id="IPR002328">
    <property type="entry name" value="ADH_Zn_CS"/>
</dbReference>
<evidence type="ECO:0000256" key="7">
    <source>
        <dbReference type="RuleBase" id="RU361277"/>
    </source>
</evidence>
<protein>
    <submittedName>
        <fullName evidence="9">Propanol-preferring alcohol dehydrogenase</fullName>
    </submittedName>
</protein>
<dbReference type="PANTHER" id="PTHR42940">
    <property type="entry name" value="ALCOHOL DEHYDROGENASE 1-RELATED"/>
    <property type="match status" value="1"/>
</dbReference>
<evidence type="ECO:0000256" key="6">
    <source>
        <dbReference type="ARBA" id="ARBA00023027"/>
    </source>
</evidence>
<accession>A0A561QC58</accession>
<dbReference type="GO" id="GO:0008270">
    <property type="term" value="F:zinc ion binding"/>
    <property type="evidence" value="ECO:0007669"/>
    <property type="project" value="InterPro"/>
</dbReference>
<comment type="cofactor">
    <cofactor evidence="1 7">
        <name>Zn(2+)</name>
        <dbReference type="ChEBI" id="CHEBI:29105"/>
    </cofactor>
</comment>
<feature type="domain" description="Enoyl reductase (ER)" evidence="8">
    <location>
        <begin position="17"/>
        <end position="337"/>
    </location>
</feature>
<dbReference type="InterPro" id="IPR020843">
    <property type="entry name" value="ER"/>
</dbReference>
<evidence type="ECO:0000256" key="3">
    <source>
        <dbReference type="ARBA" id="ARBA00022723"/>
    </source>
</evidence>
<dbReference type="GO" id="GO:0004022">
    <property type="term" value="F:alcohol dehydrogenase (NAD+) activity"/>
    <property type="evidence" value="ECO:0007669"/>
    <property type="project" value="TreeGrafter"/>
</dbReference>
<dbReference type="InterPro" id="IPR013149">
    <property type="entry name" value="ADH-like_C"/>
</dbReference>
<name>A0A561QC58_9HYPH</name>
<organism evidence="9 10">
    <name type="scientific">Neorhizobium alkalisoli</name>
    <dbReference type="NCBI Taxonomy" id="528178"/>
    <lineage>
        <taxon>Bacteria</taxon>
        <taxon>Pseudomonadati</taxon>
        <taxon>Pseudomonadota</taxon>
        <taxon>Alphaproteobacteria</taxon>
        <taxon>Hyphomicrobiales</taxon>
        <taxon>Rhizobiaceae</taxon>
        <taxon>Rhizobium/Agrobacterium group</taxon>
        <taxon>Neorhizobium</taxon>
    </lineage>
</organism>
<dbReference type="SUPFAM" id="SSF50129">
    <property type="entry name" value="GroES-like"/>
    <property type="match status" value="1"/>
</dbReference>
<dbReference type="GO" id="GO:0005737">
    <property type="term" value="C:cytoplasm"/>
    <property type="evidence" value="ECO:0007669"/>
    <property type="project" value="TreeGrafter"/>
</dbReference>
<comment type="caution">
    <text evidence="9">The sequence shown here is derived from an EMBL/GenBank/DDBJ whole genome shotgun (WGS) entry which is preliminary data.</text>
</comment>
<dbReference type="Pfam" id="PF00107">
    <property type="entry name" value="ADH_zinc_N"/>
    <property type="match status" value="1"/>
</dbReference>
<dbReference type="RefSeq" id="WP_145641672.1">
    <property type="nucleotide sequence ID" value="NZ_VIWP01000009.1"/>
</dbReference>
<keyword evidence="10" id="KW-1185">Reference proteome</keyword>
<keyword evidence="6" id="KW-0520">NAD</keyword>
<sequence>MTDTTETYLAVQAVSPGKLEFTRKPMQSPAPGQVRIKIEACGVCHSDAATVEGVFPISWPRVPGHEVVGKIESLGEGVEGWSIGQRVGVGFLAGSCGHCSECRSGHLVSCRNQEFTGVHHDGGYAEWMVAKASGLMSVPDDLTDVEAAPLLCAGLTTFSALRNSGAKAGDVVAVIGIGGLGHLAVQYARGMGFEVVAIGRGPAVGELATKLGAHHYIDSAAESVADALQRLGGADLVLATASGGKGVSDSIKGLKARGKTIVLGATAEPIELASGDLFFKERSVEGALTGDPATGDTTLRFSSLFGISAMIEEFPLERAVEAYDKMMHGKPRFRVVLTMGS</sequence>
<evidence type="ECO:0000256" key="4">
    <source>
        <dbReference type="ARBA" id="ARBA00022833"/>
    </source>
</evidence>
<dbReference type="OrthoDB" id="9806940at2"/>
<proteinExistence type="inferred from homology"/>